<accession>Q9A2P0</accession>
<keyword evidence="3" id="KW-1185">Reference proteome</keyword>
<gene>
    <name evidence="2" type="ordered locus">CC_3516</name>
</gene>
<dbReference type="HOGENOM" id="CLU_1999798_0_0_5"/>
<dbReference type="SMR" id="Q9A2P0"/>
<dbReference type="AlphaFoldDB" id="Q9A2P0"/>
<proteinExistence type="predicted"/>
<dbReference type="EMBL" id="AE005673">
    <property type="protein sequence ID" value="AAK25478.1"/>
    <property type="molecule type" value="Genomic_DNA"/>
</dbReference>
<dbReference type="BioCyc" id="CAULO:CC3516-MONOMER"/>
<dbReference type="Proteomes" id="UP000001816">
    <property type="component" value="Chromosome"/>
</dbReference>
<protein>
    <submittedName>
        <fullName evidence="2">Uncharacterized protein</fullName>
    </submittedName>
</protein>
<dbReference type="STRING" id="190650.CC_3516"/>
<reference evidence="2 3" key="1">
    <citation type="journal article" date="2001" name="Proc. Natl. Acad. Sci. U.S.A.">
        <title>Complete genome sequence of Caulobacter crescentus.</title>
        <authorList>
            <person name="Nierman W.C."/>
            <person name="Feldblyum T.V."/>
            <person name="Laub M.T."/>
            <person name="Paulsen I.T."/>
            <person name="Nelson K.E."/>
            <person name="Eisen J.A."/>
            <person name="Heidelberg J.F."/>
            <person name="Alley M.R."/>
            <person name="Ohta N."/>
            <person name="Maddock J.R."/>
            <person name="Potocka I."/>
            <person name="Nelson W.C."/>
            <person name="Newton A."/>
            <person name="Stephens C."/>
            <person name="Phadke N.D."/>
            <person name="Ely B."/>
            <person name="DeBoy R.T."/>
            <person name="Dodson R.J."/>
            <person name="Durkin A.S."/>
            <person name="Gwinn M.L."/>
            <person name="Haft D.H."/>
            <person name="Kolonay J.F."/>
            <person name="Smit J."/>
            <person name="Craven M.B."/>
            <person name="Khouri H."/>
            <person name="Shetty J."/>
            <person name="Berry K."/>
            <person name="Utterback T."/>
            <person name="Tran K."/>
            <person name="Wolf A."/>
            <person name="Vamathevan J."/>
            <person name="Ermolaeva M."/>
            <person name="White O."/>
            <person name="Salzberg S.L."/>
            <person name="Venter J.C."/>
            <person name="Shapiro L."/>
            <person name="Fraser C.M."/>
        </authorList>
    </citation>
    <scope>NUCLEOTIDE SEQUENCE [LARGE SCALE GENOMIC DNA]</scope>
    <source>
        <strain evidence="3">ATCC 19089 / CB15</strain>
    </source>
</reference>
<sequence>MARTPGSADTRDASEPPAVRPSRTCGGQRGSRHKGGNDGMYWKSRVKTPTAQGRTKPYISWRLQRAVRDGLVKDQPAAGRAAAARSAVLEQPGPPSDRLAVRCRGALAVLSLTQNSSTFLNHEH</sequence>
<dbReference type="EnsemblBacteria" id="AAK25478">
    <property type="protein sequence ID" value="AAK25478"/>
    <property type="gene ID" value="CC_3516"/>
</dbReference>
<evidence type="ECO:0000256" key="1">
    <source>
        <dbReference type="SAM" id="MobiDB-lite"/>
    </source>
</evidence>
<dbReference type="PIR" id="B87685">
    <property type="entry name" value="B87685"/>
</dbReference>
<evidence type="ECO:0000313" key="3">
    <source>
        <dbReference type="Proteomes" id="UP000001816"/>
    </source>
</evidence>
<feature type="region of interest" description="Disordered" evidence="1">
    <location>
        <begin position="1"/>
        <end position="56"/>
    </location>
</feature>
<evidence type="ECO:0000313" key="2">
    <source>
        <dbReference type="EMBL" id="AAK25478.1"/>
    </source>
</evidence>
<dbReference type="KEGG" id="ccr:CC_3516"/>
<name>Q9A2P0_CAUVC</name>
<organism evidence="2 3">
    <name type="scientific">Caulobacter vibrioides (strain ATCC 19089 / CIP 103742 / CB 15)</name>
    <name type="common">Caulobacter crescentus</name>
    <dbReference type="NCBI Taxonomy" id="190650"/>
    <lineage>
        <taxon>Bacteria</taxon>
        <taxon>Pseudomonadati</taxon>
        <taxon>Pseudomonadota</taxon>
        <taxon>Alphaproteobacteria</taxon>
        <taxon>Caulobacterales</taxon>
        <taxon>Caulobacteraceae</taxon>
        <taxon>Caulobacter</taxon>
    </lineage>
</organism>